<sequence length="529" mass="58773">MTPHPVKDDENQQDSKNPKKKRSIEDSKKNVVKAINELSDLDNQLTGMSKAAGKPAAPRKSQQSSTVHSGVTSSSNRKTVVADSSRRQTTVVAASMNDPPKKKTSVQKIASRTGVAPPNPSAKPAQNSKNLPQPTPSKAKAKTVADISNDTPTAKPKDSKLNVTHKEEKDTKHPVTSMNPVNPVRSSVKRRTYTSTDDETLSKRQYGDEQLLAVPSASEREAAQNWVERKIDLVLILDTVLTIVAAFLTSLACYTLFRLPSTIYSAHILMEIFLGSDTKIGGEGFQRGPGLHIITPLPSAITIMYIFCLYVVYMMQYPKSKKIIQIFRYCVIGIIDTYLVLCVLSYLIGMTGIETRMDNFFELDMKAFGPNPIMLGNGRVQEPFHFLSESQFYASLKFTFSCCGFTSNLDWQILNASTYTGVWPLSCCDAKGSGIGCYFPVYETITYVVTWDQENDDRSTNVTRDRLFKPVCKDQELAMSYTVSTLTVVAASVFIGIAIWVSVLVCKITHLITKYNIVIKEKPQYIDFL</sequence>
<dbReference type="Proteomes" id="UP000094527">
    <property type="component" value="Unassembled WGS sequence"/>
</dbReference>
<gene>
    <name evidence="3" type="ORF">Ocin01_08422</name>
</gene>
<organism evidence="3 4">
    <name type="scientific">Orchesella cincta</name>
    <name type="common">Springtail</name>
    <name type="synonym">Podura cincta</name>
    <dbReference type="NCBI Taxonomy" id="48709"/>
    <lineage>
        <taxon>Eukaryota</taxon>
        <taxon>Metazoa</taxon>
        <taxon>Ecdysozoa</taxon>
        <taxon>Arthropoda</taxon>
        <taxon>Hexapoda</taxon>
        <taxon>Collembola</taxon>
        <taxon>Entomobryomorpha</taxon>
        <taxon>Entomobryoidea</taxon>
        <taxon>Orchesellidae</taxon>
        <taxon>Orchesellinae</taxon>
        <taxon>Orchesella</taxon>
    </lineage>
</organism>
<protein>
    <submittedName>
        <fullName evidence="3">Uncharacterized protein</fullName>
    </submittedName>
</protein>
<accession>A0A1D2N028</accession>
<keyword evidence="2" id="KW-0812">Transmembrane</keyword>
<feature type="transmembrane region" description="Helical" evidence="2">
    <location>
        <begin position="293"/>
        <end position="314"/>
    </location>
</feature>
<evidence type="ECO:0000313" key="3">
    <source>
        <dbReference type="EMBL" id="ODM98265.1"/>
    </source>
</evidence>
<evidence type="ECO:0000313" key="4">
    <source>
        <dbReference type="Proteomes" id="UP000094527"/>
    </source>
</evidence>
<evidence type="ECO:0000256" key="1">
    <source>
        <dbReference type="SAM" id="MobiDB-lite"/>
    </source>
</evidence>
<proteinExistence type="predicted"/>
<dbReference type="EMBL" id="LJIJ01000368">
    <property type="protein sequence ID" value="ODM98265.1"/>
    <property type="molecule type" value="Genomic_DNA"/>
</dbReference>
<feature type="region of interest" description="Disordered" evidence="1">
    <location>
        <begin position="1"/>
        <end position="200"/>
    </location>
</feature>
<comment type="caution">
    <text evidence="3">The sequence shown here is derived from an EMBL/GenBank/DDBJ whole genome shotgun (WGS) entry which is preliminary data.</text>
</comment>
<dbReference type="AlphaFoldDB" id="A0A1D2N028"/>
<name>A0A1D2N028_ORCCI</name>
<feature type="transmembrane region" description="Helical" evidence="2">
    <location>
        <begin position="326"/>
        <end position="348"/>
    </location>
</feature>
<feature type="transmembrane region" description="Helical" evidence="2">
    <location>
        <begin position="233"/>
        <end position="257"/>
    </location>
</feature>
<reference evidence="3 4" key="1">
    <citation type="journal article" date="2016" name="Genome Biol. Evol.">
        <title>Gene Family Evolution Reflects Adaptation to Soil Environmental Stressors in the Genome of the Collembolan Orchesella cincta.</title>
        <authorList>
            <person name="Faddeeva-Vakhrusheva A."/>
            <person name="Derks M.F."/>
            <person name="Anvar S.Y."/>
            <person name="Agamennone V."/>
            <person name="Suring W."/>
            <person name="Smit S."/>
            <person name="van Straalen N.M."/>
            <person name="Roelofs D."/>
        </authorList>
    </citation>
    <scope>NUCLEOTIDE SEQUENCE [LARGE SCALE GENOMIC DNA]</scope>
    <source>
        <tissue evidence="3">Mixed pool</tissue>
    </source>
</reference>
<keyword evidence="2" id="KW-1133">Transmembrane helix</keyword>
<keyword evidence="4" id="KW-1185">Reference proteome</keyword>
<feature type="compositionally biased region" description="Basic and acidic residues" evidence="1">
    <location>
        <begin position="155"/>
        <end position="173"/>
    </location>
</feature>
<keyword evidence="2" id="KW-0472">Membrane</keyword>
<evidence type="ECO:0000256" key="2">
    <source>
        <dbReference type="SAM" id="Phobius"/>
    </source>
</evidence>
<feature type="compositionally biased region" description="Low complexity" evidence="1">
    <location>
        <begin position="61"/>
        <end position="75"/>
    </location>
</feature>
<feature type="compositionally biased region" description="Basic and acidic residues" evidence="1">
    <location>
        <begin position="1"/>
        <end position="10"/>
    </location>
</feature>
<feature type="transmembrane region" description="Helical" evidence="2">
    <location>
        <begin position="483"/>
        <end position="506"/>
    </location>
</feature>